<evidence type="ECO:0000313" key="9">
    <source>
        <dbReference type="Proteomes" id="UP000193067"/>
    </source>
</evidence>
<dbReference type="InterPro" id="IPR050911">
    <property type="entry name" value="DRAM/TMEM150_Autophagy_Mod"/>
</dbReference>
<keyword evidence="4 6" id="KW-0472">Membrane</keyword>
<feature type="domain" description="CWH43-like N-terminal" evidence="7">
    <location>
        <begin position="13"/>
        <end position="223"/>
    </location>
</feature>
<feature type="transmembrane region" description="Helical" evidence="6">
    <location>
        <begin position="176"/>
        <end position="196"/>
    </location>
</feature>
<feature type="transmembrane region" description="Helical" evidence="6">
    <location>
        <begin position="12"/>
        <end position="37"/>
    </location>
</feature>
<dbReference type="STRING" id="1353009.A0A1Y2IZB1"/>
<evidence type="ECO:0000259" key="7">
    <source>
        <dbReference type="Pfam" id="PF10277"/>
    </source>
</evidence>
<dbReference type="GO" id="GO:0012505">
    <property type="term" value="C:endomembrane system"/>
    <property type="evidence" value="ECO:0007669"/>
    <property type="project" value="UniProtKB-SubCell"/>
</dbReference>
<reference evidence="8 9" key="1">
    <citation type="journal article" date="2015" name="Biotechnol. Biofuels">
        <title>Enhanced degradation of softwood versus hardwood by the white-rot fungus Pycnoporus coccineus.</title>
        <authorList>
            <person name="Couturier M."/>
            <person name="Navarro D."/>
            <person name="Chevret D."/>
            <person name="Henrissat B."/>
            <person name="Piumi F."/>
            <person name="Ruiz-Duenas F.J."/>
            <person name="Martinez A.T."/>
            <person name="Grigoriev I.V."/>
            <person name="Riley R."/>
            <person name="Lipzen A."/>
            <person name="Berrin J.G."/>
            <person name="Master E.R."/>
            <person name="Rosso M.N."/>
        </authorList>
    </citation>
    <scope>NUCLEOTIDE SEQUENCE [LARGE SCALE GENOMIC DNA]</scope>
    <source>
        <strain evidence="8 9">BRFM310</strain>
    </source>
</reference>
<keyword evidence="3 6" id="KW-1133">Transmembrane helix</keyword>
<protein>
    <recommendedName>
        <fullName evidence="7">CWH43-like N-terminal domain-containing protein</fullName>
    </recommendedName>
</protein>
<comment type="subcellular location">
    <subcellularLocation>
        <location evidence="1">Endomembrane system</location>
        <topology evidence="1">Multi-pass membrane protein</topology>
    </subcellularLocation>
</comment>
<dbReference type="PANTHER" id="PTHR21324">
    <property type="entry name" value="FASTING-INDUCIBLE INTEGRAL MEMBRANE PROTEIN TM6P1-RELATED"/>
    <property type="match status" value="1"/>
</dbReference>
<feature type="transmembrane region" description="Helical" evidence="6">
    <location>
        <begin position="202"/>
        <end position="220"/>
    </location>
</feature>
<organism evidence="8 9">
    <name type="scientific">Trametes coccinea (strain BRFM310)</name>
    <name type="common">Pycnoporus coccineus</name>
    <dbReference type="NCBI Taxonomy" id="1353009"/>
    <lineage>
        <taxon>Eukaryota</taxon>
        <taxon>Fungi</taxon>
        <taxon>Dikarya</taxon>
        <taxon>Basidiomycota</taxon>
        <taxon>Agaricomycotina</taxon>
        <taxon>Agaricomycetes</taxon>
        <taxon>Polyporales</taxon>
        <taxon>Polyporaceae</taxon>
        <taxon>Trametes</taxon>
    </lineage>
</organism>
<evidence type="ECO:0000256" key="1">
    <source>
        <dbReference type="ARBA" id="ARBA00004127"/>
    </source>
</evidence>
<dbReference type="EMBL" id="KZ084090">
    <property type="protein sequence ID" value="OSD06456.1"/>
    <property type="molecule type" value="Genomic_DNA"/>
</dbReference>
<evidence type="ECO:0000256" key="4">
    <source>
        <dbReference type="ARBA" id="ARBA00023136"/>
    </source>
</evidence>
<dbReference type="AlphaFoldDB" id="A0A1Y2IZB1"/>
<dbReference type="PANTHER" id="PTHR21324:SF2">
    <property type="entry name" value="EG:22E5.9 PROTEIN"/>
    <property type="match status" value="1"/>
</dbReference>
<evidence type="ECO:0000256" key="2">
    <source>
        <dbReference type="ARBA" id="ARBA00022692"/>
    </source>
</evidence>
<gene>
    <name evidence="8" type="ORF">PYCCODRAFT_933517</name>
</gene>
<dbReference type="GO" id="GO:0005886">
    <property type="term" value="C:plasma membrane"/>
    <property type="evidence" value="ECO:0007669"/>
    <property type="project" value="TreeGrafter"/>
</dbReference>
<dbReference type="Pfam" id="PF10277">
    <property type="entry name" value="Frag1"/>
    <property type="match status" value="1"/>
</dbReference>
<dbReference type="Proteomes" id="UP000193067">
    <property type="component" value="Unassembled WGS sequence"/>
</dbReference>
<feature type="transmembrane region" description="Helical" evidence="6">
    <location>
        <begin position="135"/>
        <end position="155"/>
    </location>
</feature>
<proteinExistence type="predicted"/>
<name>A0A1Y2IZB1_TRAC3</name>
<feature type="transmembrane region" description="Helical" evidence="6">
    <location>
        <begin position="64"/>
        <end position="82"/>
    </location>
</feature>
<evidence type="ECO:0000313" key="8">
    <source>
        <dbReference type="EMBL" id="OSD06456.1"/>
    </source>
</evidence>
<evidence type="ECO:0000256" key="3">
    <source>
        <dbReference type="ARBA" id="ARBA00022989"/>
    </source>
</evidence>
<evidence type="ECO:0000256" key="6">
    <source>
        <dbReference type="SAM" id="Phobius"/>
    </source>
</evidence>
<evidence type="ECO:0000256" key="5">
    <source>
        <dbReference type="SAM" id="MobiDB-lite"/>
    </source>
</evidence>
<dbReference type="OrthoDB" id="10032492at2759"/>
<keyword evidence="9" id="KW-1185">Reference proteome</keyword>
<sequence>MLCIPHQHEHWLWVWIPLFGAFMWFATLWALLITWLASGRPHYVSMDGNIAYISDVGADILKPLFIVGCCITGASFFLSCAIERWLRHEGRLVANMRRRERVLAILSIICAFIGMCGLILLSIFDTKRHPSLHRVFLLVFILGVGLSAIFTVIEYRWISHDFVEIKKLKKAYLAKGTIAGILILLAIAFAITLFQATDPGAILEWIIAFGFTFYILTFFFDLRMAKGVHKGELSRRRLLAMRERGQGGEAAHEANGAGYGPGANGYANGSANGHTNGYANGSARGTANGSLNSYPTGPAAGGASGHTQMGSVNGPVPTFGRANGPIPYTANARAANRTSAAVYP</sequence>
<accession>A0A1Y2IZB1</accession>
<keyword evidence="2 6" id="KW-0812">Transmembrane</keyword>
<feature type="region of interest" description="Disordered" evidence="5">
    <location>
        <begin position="289"/>
        <end position="318"/>
    </location>
</feature>
<dbReference type="InterPro" id="IPR019402">
    <property type="entry name" value="CWH43_N"/>
</dbReference>
<feature type="transmembrane region" description="Helical" evidence="6">
    <location>
        <begin position="102"/>
        <end position="123"/>
    </location>
</feature>